<feature type="compositionally biased region" description="Polar residues" evidence="1">
    <location>
        <begin position="38"/>
        <end position="52"/>
    </location>
</feature>
<feature type="region of interest" description="Disordered" evidence="1">
    <location>
        <begin position="32"/>
        <end position="52"/>
    </location>
</feature>
<evidence type="ECO:0000313" key="2">
    <source>
        <dbReference type="EMBL" id="PKI45879.1"/>
    </source>
</evidence>
<dbReference type="AlphaFoldDB" id="A0A2I0IPG0"/>
<dbReference type="EMBL" id="PGOL01002685">
    <property type="protein sequence ID" value="PKI45879.1"/>
    <property type="molecule type" value="Genomic_DNA"/>
</dbReference>
<reference evidence="2 3" key="1">
    <citation type="submission" date="2017-11" db="EMBL/GenBank/DDBJ databases">
        <title>De-novo sequencing of pomegranate (Punica granatum L.) genome.</title>
        <authorList>
            <person name="Akparov Z."/>
            <person name="Amiraslanov A."/>
            <person name="Hajiyeva S."/>
            <person name="Abbasov M."/>
            <person name="Kaur K."/>
            <person name="Hamwieh A."/>
            <person name="Solovyev V."/>
            <person name="Salamov A."/>
            <person name="Braich B."/>
            <person name="Kosarev P."/>
            <person name="Mahmoud A."/>
            <person name="Hajiyev E."/>
            <person name="Babayeva S."/>
            <person name="Izzatullayeva V."/>
            <person name="Mammadov A."/>
            <person name="Mammadov A."/>
            <person name="Sharifova S."/>
            <person name="Ojaghi J."/>
            <person name="Eynullazada K."/>
            <person name="Bayramov B."/>
            <person name="Abdulazimova A."/>
            <person name="Shahmuradov I."/>
        </authorList>
    </citation>
    <scope>NUCLEOTIDE SEQUENCE [LARGE SCALE GENOMIC DNA]</scope>
    <source>
        <strain evidence="3">cv. AG2017</strain>
        <tissue evidence="2">Leaf</tissue>
    </source>
</reference>
<name>A0A2I0IPG0_PUNGR</name>
<evidence type="ECO:0000256" key="1">
    <source>
        <dbReference type="SAM" id="MobiDB-lite"/>
    </source>
</evidence>
<accession>A0A2I0IPG0</accession>
<keyword evidence="3" id="KW-1185">Reference proteome</keyword>
<organism evidence="2 3">
    <name type="scientific">Punica granatum</name>
    <name type="common">Pomegranate</name>
    <dbReference type="NCBI Taxonomy" id="22663"/>
    <lineage>
        <taxon>Eukaryota</taxon>
        <taxon>Viridiplantae</taxon>
        <taxon>Streptophyta</taxon>
        <taxon>Embryophyta</taxon>
        <taxon>Tracheophyta</taxon>
        <taxon>Spermatophyta</taxon>
        <taxon>Magnoliopsida</taxon>
        <taxon>eudicotyledons</taxon>
        <taxon>Gunneridae</taxon>
        <taxon>Pentapetalae</taxon>
        <taxon>rosids</taxon>
        <taxon>malvids</taxon>
        <taxon>Myrtales</taxon>
        <taxon>Lythraceae</taxon>
        <taxon>Punica</taxon>
    </lineage>
</organism>
<protein>
    <submittedName>
        <fullName evidence="2">Uncharacterized protein</fullName>
    </submittedName>
</protein>
<proteinExistence type="predicted"/>
<evidence type="ECO:0000313" key="3">
    <source>
        <dbReference type="Proteomes" id="UP000233551"/>
    </source>
</evidence>
<sequence>MAFLVHLQCRPYLGSSSRAKIGWKPSDLPTSAVGCSGSHHQSQGKGRNRPTAWNSSVQIHLADHEEYVLRGAVQGRAKSIPAHAAQSSLLRHCYDILSQIHSSEAERSIAEVAIDDTYEIMRLMEEELSRWPRISAAKASVIGHCTESVNHAGLSLEKVSEARRQMIGANSTVESNEDFRSNLGVWPNYGQNEESIDCTGF</sequence>
<dbReference type="Proteomes" id="UP000233551">
    <property type="component" value="Unassembled WGS sequence"/>
</dbReference>
<comment type="caution">
    <text evidence="2">The sequence shown here is derived from an EMBL/GenBank/DDBJ whole genome shotgun (WGS) entry which is preliminary data.</text>
</comment>
<gene>
    <name evidence="2" type="ORF">CRG98_033678</name>
</gene>